<dbReference type="NCBIfam" id="TIGR02937">
    <property type="entry name" value="sigma70-ECF"/>
    <property type="match status" value="1"/>
</dbReference>
<keyword evidence="1" id="KW-0805">Transcription regulation</keyword>
<dbReference type="InterPro" id="IPR013325">
    <property type="entry name" value="RNA_pol_sigma_r2"/>
</dbReference>
<dbReference type="Pfam" id="PF04542">
    <property type="entry name" value="Sigma70_r2"/>
    <property type="match status" value="1"/>
</dbReference>
<dbReference type="Gene3D" id="1.20.120.1810">
    <property type="match status" value="1"/>
</dbReference>
<comment type="caution">
    <text evidence="7">The sequence shown here is derived from an EMBL/GenBank/DDBJ whole genome shotgun (WGS) entry which is preliminary data.</text>
</comment>
<dbReference type="Pfam" id="PF04545">
    <property type="entry name" value="Sigma70_r4"/>
    <property type="match status" value="1"/>
</dbReference>
<evidence type="ECO:0000256" key="4">
    <source>
        <dbReference type="ARBA" id="ARBA00023163"/>
    </source>
</evidence>
<name>A0ABN2AKB0_9ACTN</name>
<dbReference type="PANTHER" id="PTHR30385:SF4">
    <property type="entry name" value="RNA POLYMERASE SIGMA-E FACTOR"/>
    <property type="match status" value="1"/>
</dbReference>
<proteinExistence type="predicted"/>
<dbReference type="InterPro" id="IPR014284">
    <property type="entry name" value="RNA_pol_sigma-70_dom"/>
</dbReference>
<protein>
    <submittedName>
        <fullName evidence="7">RNA polymerase sigma factor SigF</fullName>
    </submittedName>
</protein>
<dbReference type="InterPro" id="IPR007630">
    <property type="entry name" value="RNA_pol_sigma70_r4"/>
</dbReference>
<evidence type="ECO:0000256" key="1">
    <source>
        <dbReference type="ARBA" id="ARBA00023015"/>
    </source>
</evidence>
<gene>
    <name evidence="7" type="ORF">GCM10009741_21420</name>
</gene>
<dbReference type="InterPro" id="IPR036388">
    <property type="entry name" value="WH-like_DNA-bd_sf"/>
</dbReference>
<evidence type="ECO:0000259" key="6">
    <source>
        <dbReference type="Pfam" id="PF04545"/>
    </source>
</evidence>
<dbReference type="Proteomes" id="UP001500363">
    <property type="component" value="Unassembled WGS sequence"/>
</dbReference>
<feature type="domain" description="RNA polymerase sigma-70 region 4" evidence="6">
    <location>
        <begin position="216"/>
        <end position="262"/>
    </location>
</feature>
<dbReference type="SUPFAM" id="SSF88659">
    <property type="entry name" value="Sigma3 and sigma4 domains of RNA polymerase sigma factors"/>
    <property type="match status" value="2"/>
</dbReference>
<organism evidence="7 8">
    <name type="scientific">Kribbella lupini</name>
    <dbReference type="NCBI Taxonomy" id="291602"/>
    <lineage>
        <taxon>Bacteria</taxon>
        <taxon>Bacillati</taxon>
        <taxon>Actinomycetota</taxon>
        <taxon>Actinomycetes</taxon>
        <taxon>Propionibacteriales</taxon>
        <taxon>Kribbellaceae</taxon>
        <taxon>Kribbella</taxon>
    </lineage>
</organism>
<evidence type="ECO:0000256" key="3">
    <source>
        <dbReference type="ARBA" id="ARBA00023125"/>
    </source>
</evidence>
<keyword evidence="4" id="KW-0804">Transcription</keyword>
<sequence length="267" mass="30227">MPRDHAAHPSTTVERRQVLRDRRSAEIEHLLRLGAAVDADRRASYQDRAVELGVPMAHTLAARYRQRGVEREDLNQIACVGLVKAVRGYRPGPETDFRSYAVPTIRGELRKHFRDTAWMVRPPRRIQDLQTAINATEGELAIRLQRWPTYDDLATAIGVPAGEIVDAQRAQGCFHPVSLDARLRTAPDLTLEHLLSGPGNTYELVEHVETLRPVVAQLPERDRLILRRRFVDHRSQAEIGAEIGVSQMQVSRLLQRIMLLLRSALLA</sequence>
<dbReference type="PANTHER" id="PTHR30385">
    <property type="entry name" value="SIGMA FACTOR F FLAGELLAR"/>
    <property type="match status" value="1"/>
</dbReference>
<dbReference type="Gene3D" id="1.10.10.10">
    <property type="entry name" value="Winged helix-like DNA-binding domain superfamily/Winged helix DNA-binding domain"/>
    <property type="match status" value="2"/>
</dbReference>
<evidence type="ECO:0000313" key="8">
    <source>
        <dbReference type="Proteomes" id="UP001500363"/>
    </source>
</evidence>
<feature type="domain" description="RNA polymerase sigma-70 region 2" evidence="5">
    <location>
        <begin position="55"/>
        <end position="118"/>
    </location>
</feature>
<keyword evidence="3" id="KW-0238">DNA-binding</keyword>
<dbReference type="InterPro" id="IPR007627">
    <property type="entry name" value="RNA_pol_sigma70_r2"/>
</dbReference>
<dbReference type="InterPro" id="IPR000943">
    <property type="entry name" value="RNA_pol_sigma70"/>
</dbReference>
<dbReference type="PRINTS" id="PR00046">
    <property type="entry name" value="SIGMA70FCT"/>
</dbReference>
<dbReference type="RefSeq" id="WP_344172567.1">
    <property type="nucleotide sequence ID" value="NZ_BAAANC010000001.1"/>
</dbReference>
<evidence type="ECO:0000256" key="2">
    <source>
        <dbReference type="ARBA" id="ARBA00023082"/>
    </source>
</evidence>
<dbReference type="EMBL" id="BAAANC010000001">
    <property type="protein sequence ID" value="GAA1520454.1"/>
    <property type="molecule type" value="Genomic_DNA"/>
</dbReference>
<reference evidence="7 8" key="1">
    <citation type="journal article" date="2019" name="Int. J. Syst. Evol. Microbiol.">
        <title>The Global Catalogue of Microorganisms (GCM) 10K type strain sequencing project: providing services to taxonomists for standard genome sequencing and annotation.</title>
        <authorList>
            <consortium name="The Broad Institute Genomics Platform"/>
            <consortium name="The Broad Institute Genome Sequencing Center for Infectious Disease"/>
            <person name="Wu L."/>
            <person name="Ma J."/>
        </authorList>
    </citation>
    <scope>NUCLEOTIDE SEQUENCE [LARGE SCALE GENOMIC DNA]</scope>
    <source>
        <strain evidence="7 8">JCM 14303</strain>
    </source>
</reference>
<accession>A0ABN2AKB0</accession>
<evidence type="ECO:0000313" key="7">
    <source>
        <dbReference type="EMBL" id="GAA1520454.1"/>
    </source>
</evidence>
<keyword evidence="8" id="KW-1185">Reference proteome</keyword>
<keyword evidence="2" id="KW-0731">Sigma factor</keyword>
<dbReference type="CDD" id="cd06171">
    <property type="entry name" value="Sigma70_r4"/>
    <property type="match status" value="1"/>
</dbReference>
<evidence type="ECO:0000259" key="5">
    <source>
        <dbReference type="Pfam" id="PF04542"/>
    </source>
</evidence>
<dbReference type="InterPro" id="IPR013324">
    <property type="entry name" value="RNA_pol_sigma_r3/r4-like"/>
</dbReference>
<dbReference type="SUPFAM" id="SSF88946">
    <property type="entry name" value="Sigma2 domain of RNA polymerase sigma factors"/>
    <property type="match status" value="1"/>
</dbReference>